<name>A0ABU0DXT5_9FIRM</name>
<protein>
    <submittedName>
        <fullName evidence="1">Uncharacterized protein</fullName>
    </submittedName>
</protein>
<dbReference type="Proteomes" id="UP001230220">
    <property type="component" value="Unassembled WGS sequence"/>
</dbReference>
<sequence length="320" mass="37463">MNCNNYLNVDIFDAIHQVIEKRKIFHNEADFQFSLAWKIKEMNKDLEVRLERVCSLNNKNCYIDIYLNGNNKIIPIELKYKTNNIEVFEGDEPYSLKKQGAKDLACYDYIKDICRIESIMKCDDTFQVGYAVFLTNDSSYVNIPRENSGYLDFSFEIGKNITKGIKCWGENLGDGTTKGRHPIELNNEYSVDWITYDNYPGSKNGKFYSTVAIIRDYSKLKEQISRLFFDLQKNDYNEKSIIYKIIELINEHCLLEGKSYQDYLQDIKNNWNISKLNINQCGLYLKYIIANERFGEGFIHKCFVNGTISSILFQMLDLLD</sequence>
<proteinExistence type="predicted"/>
<organism evidence="1 2">
    <name type="scientific">Breznakia pachnodae</name>
    <dbReference type="NCBI Taxonomy" id="265178"/>
    <lineage>
        <taxon>Bacteria</taxon>
        <taxon>Bacillati</taxon>
        <taxon>Bacillota</taxon>
        <taxon>Erysipelotrichia</taxon>
        <taxon>Erysipelotrichales</taxon>
        <taxon>Erysipelotrichaceae</taxon>
        <taxon>Breznakia</taxon>
    </lineage>
</organism>
<keyword evidence="2" id="KW-1185">Reference proteome</keyword>
<dbReference type="RefSeq" id="WP_307404556.1">
    <property type="nucleotide sequence ID" value="NZ_JAUSUR010000001.1"/>
</dbReference>
<evidence type="ECO:0000313" key="1">
    <source>
        <dbReference type="EMBL" id="MDQ0359446.1"/>
    </source>
</evidence>
<dbReference type="EMBL" id="JAUSUR010000001">
    <property type="protein sequence ID" value="MDQ0359446.1"/>
    <property type="molecule type" value="Genomic_DNA"/>
</dbReference>
<accession>A0ABU0DXT5</accession>
<reference evidence="1 2" key="1">
    <citation type="submission" date="2023-07" db="EMBL/GenBank/DDBJ databases">
        <title>Genomic Encyclopedia of Type Strains, Phase IV (KMG-IV): sequencing the most valuable type-strain genomes for metagenomic binning, comparative biology and taxonomic classification.</title>
        <authorList>
            <person name="Goeker M."/>
        </authorList>
    </citation>
    <scope>NUCLEOTIDE SEQUENCE [LARGE SCALE GENOMIC DNA]</scope>
    <source>
        <strain evidence="1 2">DSM 16784</strain>
    </source>
</reference>
<gene>
    <name evidence="1" type="ORF">J2S15_000177</name>
</gene>
<evidence type="ECO:0000313" key="2">
    <source>
        <dbReference type="Proteomes" id="UP001230220"/>
    </source>
</evidence>
<comment type="caution">
    <text evidence="1">The sequence shown here is derived from an EMBL/GenBank/DDBJ whole genome shotgun (WGS) entry which is preliminary data.</text>
</comment>